<sequence length="125" mass="14648">MYSALQKHCYSFTFCYKYKLHCVLLGFYVIDQQQRNQMYGFHIFKNKNPKCYVPVYAKPLSQYLVEPPFTAVTVWSPLGIFLYQLSSFIGLILCTIAHAQISYRVSVNINVYILWQIISLLKSDL</sequence>
<dbReference type="Proteomes" id="UP001345963">
    <property type="component" value="Unassembled WGS sequence"/>
</dbReference>
<protein>
    <submittedName>
        <fullName evidence="2">Uncharacterized protein</fullName>
    </submittedName>
</protein>
<accession>A0ABU7B207</accession>
<keyword evidence="3" id="KW-1185">Reference proteome</keyword>
<feature type="transmembrane region" description="Helical" evidence="1">
    <location>
        <begin position="74"/>
        <end position="94"/>
    </location>
</feature>
<gene>
    <name evidence="2" type="ORF">ATANTOWER_015767</name>
</gene>
<dbReference type="EMBL" id="JAHUTI010039665">
    <property type="protein sequence ID" value="MED6244551.1"/>
    <property type="molecule type" value="Genomic_DNA"/>
</dbReference>
<name>A0ABU7B207_9TELE</name>
<comment type="caution">
    <text evidence="2">The sequence shown here is derived from an EMBL/GenBank/DDBJ whole genome shotgun (WGS) entry which is preliminary data.</text>
</comment>
<proteinExistence type="predicted"/>
<organism evidence="2 3">
    <name type="scientific">Ataeniobius toweri</name>
    <dbReference type="NCBI Taxonomy" id="208326"/>
    <lineage>
        <taxon>Eukaryota</taxon>
        <taxon>Metazoa</taxon>
        <taxon>Chordata</taxon>
        <taxon>Craniata</taxon>
        <taxon>Vertebrata</taxon>
        <taxon>Euteleostomi</taxon>
        <taxon>Actinopterygii</taxon>
        <taxon>Neopterygii</taxon>
        <taxon>Teleostei</taxon>
        <taxon>Neoteleostei</taxon>
        <taxon>Acanthomorphata</taxon>
        <taxon>Ovalentaria</taxon>
        <taxon>Atherinomorphae</taxon>
        <taxon>Cyprinodontiformes</taxon>
        <taxon>Goodeidae</taxon>
        <taxon>Ataeniobius</taxon>
    </lineage>
</organism>
<evidence type="ECO:0000256" key="1">
    <source>
        <dbReference type="SAM" id="Phobius"/>
    </source>
</evidence>
<keyword evidence="1" id="KW-1133">Transmembrane helix</keyword>
<reference evidence="2 3" key="1">
    <citation type="submission" date="2021-07" db="EMBL/GenBank/DDBJ databases">
        <authorList>
            <person name="Palmer J.M."/>
        </authorList>
    </citation>
    <scope>NUCLEOTIDE SEQUENCE [LARGE SCALE GENOMIC DNA]</scope>
    <source>
        <strain evidence="2 3">AT_MEX2019</strain>
        <tissue evidence="2">Muscle</tissue>
    </source>
</reference>
<keyword evidence="1" id="KW-0472">Membrane</keyword>
<evidence type="ECO:0000313" key="3">
    <source>
        <dbReference type="Proteomes" id="UP001345963"/>
    </source>
</evidence>
<evidence type="ECO:0000313" key="2">
    <source>
        <dbReference type="EMBL" id="MED6244551.1"/>
    </source>
</evidence>
<keyword evidence="1" id="KW-0812">Transmembrane</keyword>